<sequence>MTRKSTLPERPSLTETKASSVALLLLPLSFMVLPEKPQKQQLVGKEKETPKWIRSSHYTQVAVEREQMLNGWGGNANFRPVWAQPRRLLKKTTQYLKRADPSLLACCVLGPLKFKAESEFFSPNFP</sequence>
<organism evidence="1 2">
    <name type="scientific">Cucurbita argyrosperma subsp. sororia</name>
    <dbReference type="NCBI Taxonomy" id="37648"/>
    <lineage>
        <taxon>Eukaryota</taxon>
        <taxon>Viridiplantae</taxon>
        <taxon>Streptophyta</taxon>
        <taxon>Embryophyta</taxon>
        <taxon>Tracheophyta</taxon>
        <taxon>Spermatophyta</taxon>
        <taxon>Magnoliopsida</taxon>
        <taxon>eudicotyledons</taxon>
        <taxon>Gunneridae</taxon>
        <taxon>Pentapetalae</taxon>
        <taxon>rosids</taxon>
        <taxon>fabids</taxon>
        <taxon>Cucurbitales</taxon>
        <taxon>Cucurbitaceae</taxon>
        <taxon>Cucurbiteae</taxon>
        <taxon>Cucurbita</taxon>
    </lineage>
</organism>
<evidence type="ECO:0000313" key="2">
    <source>
        <dbReference type="Proteomes" id="UP000685013"/>
    </source>
</evidence>
<protein>
    <submittedName>
        <fullName evidence="1">Uncharacterized protein</fullName>
    </submittedName>
</protein>
<dbReference type="AlphaFoldDB" id="A0AAV6LZR9"/>
<dbReference type="EMBL" id="JAGKQH010000019">
    <property type="protein sequence ID" value="KAG6572467.1"/>
    <property type="molecule type" value="Genomic_DNA"/>
</dbReference>
<dbReference type="Proteomes" id="UP000685013">
    <property type="component" value="Chromosome 19"/>
</dbReference>
<keyword evidence="2" id="KW-1185">Reference proteome</keyword>
<name>A0AAV6LZR9_9ROSI</name>
<proteinExistence type="predicted"/>
<feature type="non-terminal residue" evidence="1">
    <location>
        <position position="1"/>
    </location>
</feature>
<gene>
    <name evidence="1" type="ORF">SDJN03_29195</name>
</gene>
<reference evidence="1 2" key="1">
    <citation type="journal article" date="2021" name="Hortic Res">
        <title>The domestication of Cucurbita argyrosperma as revealed by the genome of its wild relative.</title>
        <authorList>
            <person name="Barrera-Redondo J."/>
            <person name="Sanchez-de la Vega G."/>
            <person name="Aguirre-Liguori J.A."/>
            <person name="Castellanos-Morales G."/>
            <person name="Gutierrez-Guerrero Y.T."/>
            <person name="Aguirre-Dugua X."/>
            <person name="Aguirre-Planter E."/>
            <person name="Tenaillon M.I."/>
            <person name="Lira-Saade R."/>
            <person name="Eguiarte L.E."/>
        </authorList>
    </citation>
    <scope>NUCLEOTIDE SEQUENCE [LARGE SCALE GENOMIC DNA]</scope>
    <source>
        <strain evidence="1">JBR-2021</strain>
    </source>
</reference>
<comment type="caution">
    <text evidence="1">The sequence shown here is derived from an EMBL/GenBank/DDBJ whole genome shotgun (WGS) entry which is preliminary data.</text>
</comment>
<evidence type="ECO:0000313" key="1">
    <source>
        <dbReference type="EMBL" id="KAG6572467.1"/>
    </source>
</evidence>
<accession>A0AAV6LZR9</accession>